<dbReference type="InterPro" id="IPR016117">
    <property type="entry name" value="ArgJ-like_dom_sf"/>
</dbReference>
<organism evidence="2 3">
    <name type="scientific">Elstera cyanobacteriorum</name>
    <dbReference type="NCBI Taxonomy" id="2022747"/>
    <lineage>
        <taxon>Bacteria</taxon>
        <taxon>Pseudomonadati</taxon>
        <taxon>Pseudomonadota</taxon>
        <taxon>Alphaproteobacteria</taxon>
        <taxon>Rhodospirillales</taxon>
        <taxon>Rhodospirillaceae</taxon>
        <taxon>Elstera</taxon>
    </lineage>
</organism>
<dbReference type="Pfam" id="PF03576">
    <property type="entry name" value="Peptidase_S58"/>
    <property type="match status" value="1"/>
</dbReference>
<keyword evidence="2" id="KW-0378">Hydrolase</keyword>
<accession>A0A255XIS5</accession>
<dbReference type="EMBL" id="NOXS01000035">
    <property type="protein sequence ID" value="OYQ16791.1"/>
    <property type="molecule type" value="Genomic_DNA"/>
</dbReference>
<comment type="caution">
    <text evidence="2">The sequence shown here is derived from an EMBL/GenBank/DDBJ whole genome shotgun (WGS) entry which is preliminary data.</text>
</comment>
<dbReference type="Proteomes" id="UP000216361">
    <property type="component" value="Unassembled WGS sequence"/>
</dbReference>
<gene>
    <name evidence="2" type="ORF">CHR90_17585</name>
</gene>
<dbReference type="AlphaFoldDB" id="A0A255XIS5"/>
<dbReference type="PANTHER" id="PTHR36512:SF3">
    <property type="entry name" value="BLR5678 PROTEIN"/>
    <property type="match status" value="1"/>
</dbReference>
<dbReference type="Gene3D" id="3.60.70.12">
    <property type="entry name" value="L-amino peptidase D-ALA esterase/amidase"/>
    <property type="match status" value="1"/>
</dbReference>
<dbReference type="SUPFAM" id="SSF56266">
    <property type="entry name" value="DmpA/ArgJ-like"/>
    <property type="match status" value="1"/>
</dbReference>
<dbReference type="PANTHER" id="PTHR36512">
    <property type="entry name" value="D-AMINOPEPTIDASE"/>
    <property type="match status" value="1"/>
</dbReference>
<evidence type="ECO:0000256" key="1">
    <source>
        <dbReference type="ARBA" id="ARBA00007068"/>
    </source>
</evidence>
<keyword evidence="2" id="KW-0645">Protease</keyword>
<dbReference type="RefSeq" id="WP_094410429.1">
    <property type="nucleotide sequence ID" value="NZ_BMJZ01000003.1"/>
</dbReference>
<dbReference type="InterPro" id="IPR005321">
    <property type="entry name" value="Peptidase_S58_DmpA"/>
</dbReference>
<protein>
    <submittedName>
        <fullName evidence="2">Aminopeptidase</fullName>
    </submittedName>
</protein>
<dbReference type="CDD" id="cd02253">
    <property type="entry name" value="DmpA"/>
    <property type="match status" value="1"/>
</dbReference>
<evidence type="ECO:0000313" key="2">
    <source>
        <dbReference type="EMBL" id="OYQ16791.1"/>
    </source>
</evidence>
<reference evidence="2 3" key="1">
    <citation type="submission" date="2017-07" db="EMBL/GenBank/DDBJ databases">
        <title>Elstera cyanobacteriorum sp. nov., a novel bacterium isolated from cyanobacterial aggregates in a eutrophic lake.</title>
        <authorList>
            <person name="Cai H."/>
        </authorList>
    </citation>
    <scope>NUCLEOTIDE SEQUENCE [LARGE SCALE GENOMIC DNA]</scope>
    <source>
        <strain evidence="2 3">TH019</strain>
    </source>
</reference>
<evidence type="ECO:0000313" key="3">
    <source>
        <dbReference type="Proteomes" id="UP000216361"/>
    </source>
</evidence>
<dbReference type="OrthoDB" id="9770388at2"/>
<name>A0A255XIS5_9PROT</name>
<keyword evidence="2" id="KW-0031">Aminopeptidase</keyword>
<comment type="similarity">
    <text evidence="1">Belongs to the peptidase S58 family.</text>
</comment>
<keyword evidence="3" id="KW-1185">Reference proteome</keyword>
<proteinExistence type="inferred from homology"/>
<dbReference type="GO" id="GO:0004177">
    <property type="term" value="F:aminopeptidase activity"/>
    <property type="evidence" value="ECO:0007669"/>
    <property type="project" value="UniProtKB-KW"/>
</dbReference>
<sequence length="341" mass="35397">MNQPPRARAAGLACGAGKPGPLNAITDVPGVTVGHCTRAEGAIQTGVTAIRPHSGNLYRDKPLAAAQVLNGFGKSIGLVQVAELGTLETPILLTNTLSVGTAATALVRDAIRQTPDIGRETATVNPLVFECNDGYLNDIQALAVTEADCHAALFACSEEFALGAIGAGRGMSCFGFKGGIGTASRRIRLDGRGYTLGALALCNFGRAGDLTLPDGRRIAPPKPAETVEKGSVILILATDVPLDPLQLRRVATRAGVGLARLGAFWGHGSGDIALAFTTANCVNHDEARALVPFQRLNDGKIDRLFEATADSVQEAVLDALITADAVTGFAGHHRPALREVL</sequence>